<feature type="transmembrane region" description="Helical" evidence="10">
    <location>
        <begin position="677"/>
        <end position="698"/>
    </location>
</feature>
<dbReference type="Pfam" id="PF00689">
    <property type="entry name" value="Cation_ATPase_C"/>
    <property type="match status" value="1"/>
</dbReference>
<gene>
    <name evidence="12" type="ORF">LU635_08560</name>
</gene>
<dbReference type="Pfam" id="PF00690">
    <property type="entry name" value="Cation_ATPase_N"/>
    <property type="match status" value="1"/>
</dbReference>
<accession>A0A9X2A605</accession>
<evidence type="ECO:0000256" key="8">
    <source>
        <dbReference type="ARBA" id="ARBA00022989"/>
    </source>
</evidence>
<dbReference type="SFLD" id="SFLDG00002">
    <property type="entry name" value="C1.7:_P-type_atpase_like"/>
    <property type="match status" value="1"/>
</dbReference>
<dbReference type="PROSITE" id="PS00154">
    <property type="entry name" value="ATPASE_E1_E2"/>
    <property type="match status" value="1"/>
</dbReference>
<feature type="transmembrane region" description="Helical" evidence="10">
    <location>
        <begin position="819"/>
        <end position="839"/>
    </location>
</feature>
<dbReference type="SUPFAM" id="SSF81665">
    <property type="entry name" value="Calcium ATPase, transmembrane domain M"/>
    <property type="match status" value="1"/>
</dbReference>
<comment type="caution">
    <text evidence="12">The sequence shown here is derived from an EMBL/GenBank/DDBJ whole genome shotgun (WGS) entry which is preliminary data.</text>
</comment>
<evidence type="ECO:0000256" key="1">
    <source>
        <dbReference type="ARBA" id="ARBA00004651"/>
    </source>
</evidence>
<keyword evidence="3" id="KW-1003">Cell membrane</keyword>
<feature type="transmembrane region" description="Helical" evidence="10">
    <location>
        <begin position="53"/>
        <end position="79"/>
    </location>
</feature>
<dbReference type="Gene3D" id="3.40.50.1000">
    <property type="entry name" value="HAD superfamily/HAD-like"/>
    <property type="match status" value="1"/>
</dbReference>
<organism evidence="12 13">
    <name type="scientific">Christiangramia crocea</name>
    <dbReference type="NCBI Taxonomy" id="2904124"/>
    <lineage>
        <taxon>Bacteria</taxon>
        <taxon>Pseudomonadati</taxon>
        <taxon>Bacteroidota</taxon>
        <taxon>Flavobacteriia</taxon>
        <taxon>Flavobacteriales</taxon>
        <taxon>Flavobacteriaceae</taxon>
        <taxon>Christiangramia</taxon>
    </lineage>
</organism>
<keyword evidence="4 10" id="KW-0812">Transmembrane</keyword>
<comment type="subcellular location">
    <subcellularLocation>
        <location evidence="1">Cell membrane</location>
        <topology evidence="1">Multi-pass membrane protein</topology>
    </subcellularLocation>
</comment>
<protein>
    <submittedName>
        <fullName evidence="12">Cation-transporting P-type ATPase</fullName>
    </submittedName>
</protein>
<dbReference type="Gene3D" id="1.20.1110.10">
    <property type="entry name" value="Calcium-transporting ATPase, transmembrane domain"/>
    <property type="match status" value="1"/>
</dbReference>
<dbReference type="Proteomes" id="UP001139344">
    <property type="component" value="Unassembled WGS sequence"/>
</dbReference>
<keyword evidence="8 10" id="KW-1133">Transmembrane helix</keyword>
<dbReference type="InterPro" id="IPR023214">
    <property type="entry name" value="HAD_sf"/>
</dbReference>
<feature type="transmembrane region" description="Helical" evidence="10">
    <location>
        <begin position="754"/>
        <end position="773"/>
    </location>
</feature>
<dbReference type="InterPro" id="IPR018303">
    <property type="entry name" value="ATPase_P-typ_P_site"/>
</dbReference>
<feature type="transmembrane region" description="Helical" evidence="10">
    <location>
        <begin position="851"/>
        <end position="871"/>
    </location>
</feature>
<dbReference type="SFLD" id="SFLDS00003">
    <property type="entry name" value="Haloacid_Dehalogenase"/>
    <property type="match status" value="1"/>
</dbReference>
<evidence type="ECO:0000256" key="9">
    <source>
        <dbReference type="ARBA" id="ARBA00023136"/>
    </source>
</evidence>
<feature type="transmembrane region" description="Helical" evidence="10">
    <location>
        <begin position="85"/>
        <end position="104"/>
    </location>
</feature>
<feature type="domain" description="Cation-transporting P-type ATPase N-terminal" evidence="11">
    <location>
        <begin position="8"/>
        <end position="81"/>
    </location>
</feature>
<dbReference type="SMART" id="SM00831">
    <property type="entry name" value="Cation_ATPase_N"/>
    <property type="match status" value="1"/>
</dbReference>
<keyword evidence="7" id="KW-1278">Translocase</keyword>
<dbReference type="InterPro" id="IPR036412">
    <property type="entry name" value="HAD-like_sf"/>
</dbReference>
<keyword evidence="6" id="KW-0067">ATP-binding</keyword>
<dbReference type="InterPro" id="IPR004014">
    <property type="entry name" value="ATPase_P-typ_cation-transptr_N"/>
</dbReference>
<dbReference type="InterPro" id="IPR008250">
    <property type="entry name" value="ATPase_P-typ_transduc_dom_A_sf"/>
</dbReference>
<dbReference type="InterPro" id="IPR023298">
    <property type="entry name" value="ATPase_P-typ_TM_dom_sf"/>
</dbReference>
<name>A0A9X2A605_9FLAO</name>
<dbReference type="InterPro" id="IPR001757">
    <property type="entry name" value="P_typ_ATPase"/>
</dbReference>
<dbReference type="Gene3D" id="3.40.1110.10">
    <property type="entry name" value="Calcium-transporting ATPase, cytoplasmic domain N"/>
    <property type="match status" value="1"/>
</dbReference>
<sequence length="880" mass="97736">MEKKNTINPHTYSIDEILKHFDCNENGLSSEEAVQRQERYGLNVLEKKKDKSVLYIFAEQFLDPIIYILAAAMILAFIFQDWIEGFAVLFVILMTTLIGFFMELQAIRSVEALQKLAPVKSRVLRNSEVQNIESSLLVPGDILILEMGDVIPADARLLDSNGLALKEASLTGESHQIEKNTDKLDKETPLSDQSNMVFSSTIVSRGNGKAIVTGTGNNTKIGEISKLTREAEKVRTPLEKKLNILSRKLIWLTLILAALTTISGYIQGKELLMMIKTGIALAVAAIPEGLPIVATISLAKGMLRLSKENVIIKKLESVETLGEVGVLCTDKTGTLTENKMVASSIVVQNERLETFNIQNQDLPVPEEQKERLFQVAALCNNAGFDKENSGDPVEEALLGFVTDLDGDWERLRQDFPRIKEYPFDTEKKRMLTINQENSDVLVCVKGAMETVLKHCDYLQTGVEVIDFGNKEKWLEEGERMASNGLRTLALAYNSVKELPSEPMSNLILLGLIGFEDPPRKDVAQAIETYRNAGVKVIMVTGDHPNTAQKIGEEINLIKSGSNSENIIYGADFNNLENISKEEEKKLLNASIFARMIPEQKLNLVNLYQKNNLVVGMLGDGVNDTPALKKADIGIAMGIRGTEAAKEVADVILMDDKFTSTELAIRQGRNIFENIRHFVVFLLSCNLAEIIAVAIASISSLPLPLLPLQILFLNLVTDVFPALALGMGRGSKNVMKQPPRLSDEPIITSGRWKAIVAYSLSITLAVIAITWYAYSFKQYHPVIVNNMAFYTLILGQLLNVFNLASRESSFINNEVTRNKWVWGAILLSLLIVVTAYWIPFLNTMLSLQPLEIDQLLMVILFGGFTVPLSQLIKRTAHFSGN</sequence>
<dbReference type="AlphaFoldDB" id="A0A9X2A605"/>
<dbReference type="GO" id="GO:0005886">
    <property type="term" value="C:plasma membrane"/>
    <property type="evidence" value="ECO:0007669"/>
    <property type="project" value="UniProtKB-SubCell"/>
</dbReference>
<feature type="transmembrane region" description="Helical" evidence="10">
    <location>
        <begin position="278"/>
        <end position="299"/>
    </location>
</feature>
<comment type="similarity">
    <text evidence="2">Belongs to the cation transport ATPase (P-type) (TC 3.A.3) family. Type IIA subfamily.</text>
</comment>
<dbReference type="NCBIfam" id="TIGR01494">
    <property type="entry name" value="ATPase_P-type"/>
    <property type="match status" value="3"/>
</dbReference>
<dbReference type="Pfam" id="PF13246">
    <property type="entry name" value="Cation_ATPase"/>
    <property type="match status" value="1"/>
</dbReference>
<dbReference type="InterPro" id="IPR006068">
    <property type="entry name" value="ATPase_P-typ_cation-transptr_C"/>
</dbReference>
<dbReference type="Gene3D" id="2.70.150.10">
    <property type="entry name" value="Calcium-transporting ATPase, cytoplasmic transduction domain A"/>
    <property type="match status" value="1"/>
</dbReference>
<dbReference type="InterPro" id="IPR059000">
    <property type="entry name" value="ATPase_P-type_domA"/>
</dbReference>
<evidence type="ECO:0000256" key="7">
    <source>
        <dbReference type="ARBA" id="ARBA00022967"/>
    </source>
</evidence>
<evidence type="ECO:0000313" key="12">
    <source>
        <dbReference type="EMBL" id="MCG9971685.1"/>
    </source>
</evidence>
<dbReference type="InterPro" id="IPR050510">
    <property type="entry name" value="Cation_transp_ATPase_P-type"/>
</dbReference>
<dbReference type="PANTHER" id="PTHR43294:SF21">
    <property type="entry name" value="CATION TRANSPORTING ATPASE"/>
    <property type="match status" value="1"/>
</dbReference>
<evidence type="ECO:0000256" key="4">
    <source>
        <dbReference type="ARBA" id="ARBA00022692"/>
    </source>
</evidence>
<dbReference type="SUPFAM" id="SSF56784">
    <property type="entry name" value="HAD-like"/>
    <property type="match status" value="1"/>
</dbReference>
<evidence type="ECO:0000256" key="5">
    <source>
        <dbReference type="ARBA" id="ARBA00022741"/>
    </source>
</evidence>
<dbReference type="GO" id="GO:0016887">
    <property type="term" value="F:ATP hydrolysis activity"/>
    <property type="evidence" value="ECO:0007669"/>
    <property type="project" value="InterPro"/>
</dbReference>
<feature type="transmembrane region" description="Helical" evidence="10">
    <location>
        <begin position="779"/>
        <end position="799"/>
    </location>
</feature>
<evidence type="ECO:0000256" key="2">
    <source>
        <dbReference type="ARBA" id="ARBA00005675"/>
    </source>
</evidence>
<evidence type="ECO:0000256" key="6">
    <source>
        <dbReference type="ARBA" id="ARBA00022840"/>
    </source>
</evidence>
<dbReference type="InterPro" id="IPR023299">
    <property type="entry name" value="ATPase_P-typ_cyto_dom_N"/>
</dbReference>
<keyword evidence="13" id="KW-1185">Reference proteome</keyword>
<evidence type="ECO:0000256" key="3">
    <source>
        <dbReference type="ARBA" id="ARBA00022475"/>
    </source>
</evidence>
<feature type="transmembrane region" description="Helical" evidence="10">
    <location>
        <begin position="249"/>
        <end position="266"/>
    </location>
</feature>
<proteinExistence type="inferred from homology"/>
<dbReference type="SUPFAM" id="SSF81660">
    <property type="entry name" value="Metal cation-transporting ATPase, ATP-binding domain N"/>
    <property type="match status" value="1"/>
</dbReference>
<dbReference type="GO" id="GO:0005524">
    <property type="term" value="F:ATP binding"/>
    <property type="evidence" value="ECO:0007669"/>
    <property type="project" value="UniProtKB-KW"/>
</dbReference>
<dbReference type="SUPFAM" id="SSF81653">
    <property type="entry name" value="Calcium ATPase, transduction domain A"/>
    <property type="match status" value="1"/>
</dbReference>
<dbReference type="RefSeq" id="WP_240098171.1">
    <property type="nucleotide sequence ID" value="NZ_JAJSON010000019.1"/>
</dbReference>
<dbReference type="Pfam" id="PF00122">
    <property type="entry name" value="E1-E2_ATPase"/>
    <property type="match status" value="1"/>
</dbReference>
<dbReference type="PRINTS" id="PR00119">
    <property type="entry name" value="CATATPASE"/>
</dbReference>
<evidence type="ECO:0000259" key="11">
    <source>
        <dbReference type="SMART" id="SM00831"/>
    </source>
</evidence>
<keyword evidence="5" id="KW-0547">Nucleotide-binding</keyword>
<dbReference type="PANTHER" id="PTHR43294">
    <property type="entry name" value="SODIUM/POTASSIUM-TRANSPORTING ATPASE SUBUNIT ALPHA"/>
    <property type="match status" value="1"/>
</dbReference>
<keyword evidence="9 10" id="KW-0472">Membrane</keyword>
<reference evidence="12" key="1">
    <citation type="submission" date="2021-12" db="EMBL/GenBank/DDBJ databases">
        <title>Description of Gramella crocea sp. nov., a new bacterium isolated from activated sludge.</title>
        <authorList>
            <person name="Zhang X."/>
        </authorList>
    </citation>
    <scope>NUCLEOTIDE SEQUENCE</scope>
    <source>
        <strain evidence="12">YB25</strain>
    </source>
</reference>
<dbReference type="SFLD" id="SFLDF00027">
    <property type="entry name" value="p-type_atpase"/>
    <property type="match status" value="1"/>
</dbReference>
<dbReference type="PRINTS" id="PR00120">
    <property type="entry name" value="HATPASE"/>
</dbReference>
<dbReference type="InterPro" id="IPR044492">
    <property type="entry name" value="P_typ_ATPase_HD_dom"/>
</dbReference>
<evidence type="ECO:0000256" key="10">
    <source>
        <dbReference type="SAM" id="Phobius"/>
    </source>
</evidence>
<evidence type="ECO:0000313" key="13">
    <source>
        <dbReference type="Proteomes" id="UP001139344"/>
    </source>
</evidence>
<feature type="transmembrane region" description="Helical" evidence="10">
    <location>
        <begin position="704"/>
        <end position="725"/>
    </location>
</feature>
<dbReference type="EMBL" id="JAJSON010000019">
    <property type="protein sequence ID" value="MCG9971685.1"/>
    <property type="molecule type" value="Genomic_DNA"/>
</dbReference>